<dbReference type="SUPFAM" id="SSF55797">
    <property type="entry name" value="PR-1-like"/>
    <property type="match status" value="1"/>
</dbReference>
<evidence type="ECO:0000256" key="1">
    <source>
        <dbReference type="SAM" id="MobiDB-lite"/>
    </source>
</evidence>
<feature type="compositionally biased region" description="Low complexity" evidence="1">
    <location>
        <begin position="105"/>
        <end position="123"/>
    </location>
</feature>
<comment type="caution">
    <text evidence="4">The sequence shown here is derived from an EMBL/GenBank/DDBJ whole genome shotgun (WGS) entry which is preliminary data.</text>
</comment>
<dbReference type="Gene3D" id="3.40.33.10">
    <property type="entry name" value="CAP"/>
    <property type="match status" value="1"/>
</dbReference>
<keyword evidence="2" id="KW-0472">Membrane</keyword>
<feature type="region of interest" description="Disordered" evidence="1">
    <location>
        <begin position="58"/>
        <end position="135"/>
    </location>
</feature>
<accession>A0A511DTD6</accession>
<dbReference type="InterPro" id="IPR014044">
    <property type="entry name" value="CAP_dom"/>
</dbReference>
<dbReference type="EMBL" id="BJVJ01000085">
    <property type="protein sequence ID" value="GEL26338.1"/>
    <property type="molecule type" value="Genomic_DNA"/>
</dbReference>
<keyword evidence="2" id="KW-0812">Transmembrane</keyword>
<evidence type="ECO:0000313" key="4">
    <source>
        <dbReference type="EMBL" id="GEL26338.1"/>
    </source>
</evidence>
<dbReference type="PANTHER" id="PTHR31157:SF1">
    <property type="entry name" value="SCP DOMAIN-CONTAINING PROTEIN"/>
    <property type="match status" value="1"/>
</dbReference>
<evidence type="ECO:0000259" key="3">
    <source>
        <dbReference type="Pfam" id="PF00188"/>
    </source>
</evidence>
<dbReference type="InterPro" id="IPR035940">
    <property type="entry name" value="CAP_sf"/>
</dbReference>
<reference evidence="4 5" key="1">
    <citation type="submission" date="2019-07" db="EMBL/GenBank/DDBJ databases">
        <title>Whole genome shotgun sequence of Pseudonocardia sulfidoxydans NBRC 16205.</title>
        <authorList>
            <person name="Hosoyama A."/>
            <person name="Uohara A."/>
            <person name="Ohji S."/>
            <person name="Ichikawa N."/>
        </authorList>
    </citation>
    <scope>NUCLEOTIDE SEQUENCE [LARGE SCALE GENOMIC DNA]</scope>
    <source>
        <strain evidence="4 5">NBRC 16205</strain>
    </source>
</reference>
<dbReference type="CDD" id="cd05379">
    <property type="entry name" value="CAP_bacterial"/>
    <property type="match status" value="1"/>
</dbReference>
<keyword evidence="5" id="KW-1185">Reference proteome</keyword>
<name>A0A511DTD6_9PSEU</name>
<dbReference type="PANTHER" id="PTHR31157">
    <property type="entry name" value="SCP DOMAIN-CONTAINING PROTEIN"/>
    <property type="match status" value="1"/>
</dbReference>
<feature type="compositionally biased region" description="Low complexity" evidence="1">
    <location>
        <begin position="58"/>
        <end position="73"/>
    </location>
</feature>
<dbReference type="Proteomes" id="UP000321685">
    <property type="component" value="Unassembled WGS sequence"/>
</dbReference>
<sequence length="254" mass="25981">MLVRYPVVTRLTGRRGGPLLIALTVGALLAGLGTLVGATAMPAGLASVLGMSDDAPLPAYTPPTTTTLQSSLPDPSPPAVTTTEGPPALSPRTDAPPGSSTVTVAPRTTSKPAPPTTTTAPRKPSADAPPVSGGPAAQVVALTNQQRAANGCGALTVDSRLTAAAQKHSADMAANGYFDHDSQDGRTFDQRIRAEGYSSPGAENIAQGQRSAQEVVDDWMNSPGHRRNILDCGLTTIGVGLAGSAMYWTQDFGR</sequence>
<dbReference type="AlphaFoldDB" id="A0A511DTD6"/>
<dbReference type="Pfam" id="PF00188">
    <property type="entry name" value="CAP"/>
    <property type="match status" value="1"/>
</dbReference>
<organism evidence="4 5">
    <name type="scientific">Pseudonocardia sulfidoxydans NBRC 16205</name>
    <dbReference type="NCBI Taxonomy" id="1223511"/>
    <lineage>
        <taxon>Bacteria</taxon>
        <taxon>Bacillati</taxon>
        <taxon>Actinomycetota</taxon>
        <taxon>Actinomycetes</taxon>
        <taxon>Pseudonocardiales</taxon>
        <taxon>Pseudonocardiaceae</taxon>
        <taxon>Pseudonocardia</taxon>
    </lineage>
</organism>
<evidence type="ECO:0000313" key="5">
    <source>
        <dbReference type="Proteomes" id="UP000321685"/>
    </source>
</evidence>
<keyword evidence="2" id="KW-1133">Transmembrane helix</keyword>
<gene>
    <name evidence="4" type="ORF">PSU4_52920</name>
</gene>
<feature type="domain" description="SCP" evidence="3">
    <location>
        <begin position="141"/>
        <end position="252"/>
    </location>
</feature>
<protein>
    <recommendedName>
        <fullName evidence="3">SCP domain-containing protein</fullName>
    </recommendedName>
</protein>
<feature type="transmembrane region" description="Helical" evidence="2">
    <location>
        <begin position="20"/>
        <end position="41"/>
    </location>
</feature>
<proteinExistence type="predicted"/>
<evidence type="ECO:0000256" key="2">
    <source>
        <dbReference type="SAM" id="Phobius"/>
    </source>
</evidence>